<dbReference type="InterPro" id="IPR051010">
    <property type="entry name" value="BCAA_transport"/>
</dbReference>
<keyword evidence="7" id="KW-1185">Reference proteome</keyword>
<dbReference type="EMBL" id="QDKM01000013">
    <property type="protein sequence ID" value="PVH27409.1"/>
    <property type="molecule type" value="Genomic_DNA"/>
</dbReference>
<dbReference type="Pfam" id="PF13458">
    <property type="entry name" value="Peripla_BP_6"/>
    <property type="match status" value="1"/>
</dbReference>
<dbReference type="GO" id="GO:0006865">
    <property type="term" value="P:amino acid transport"/>
    <property type="evidence" value="ECO:0007669"/>
    <property type="project" value="UniProtKB-KW"/>
</dbReference>
<comment type="similarity">
    <text evidence="1">Belongs to the leucine-binding protein family.</text>
</comment>
<protein>
    <submittedName>
        <fullName evidence="6">ABC transporter substrate-binding protein</fullName>
    </submittedName>
</protein>
<evidence type="ECO:0000256" key="1">
    <source>
        <dbReference type="ARBA" id="ARBA00010062"/>
    </source>
</evidence>
<evidence type="ECO:0000313" key="7">
    <source>
        <dbReference type="Proteomes" id="UP000245911"/>
    </source>
</evidence>
<dbReference type="PANTHER" id="PTHR30483">
    <property type="entry name" value="LEUCINE-SPECIFIC-BINDING PROTEIN"/>
    <property type="match status" value="1"/>
</dbReference>
<dbReference type="PRINTS" id="PR00337">
    <property type="entry name" value="LEUILEVALBP"/>
</dbReference>
<keyword evidence="4" id="KW-0029">Amino-acid transport</keyword>
<name>A0A2T8HPN6_9RHOB</name>
<evidence type="ECO:0000259" key="5">
    <source>
        <dbReference type="Pfam" id="PF13458"/>
    </source>
</evidence>
<dbReference type="Proteomes" id="UP000245911">
    <property type="component" value="Unassembled WGS sequence"/>
</dbReference>
<dbReference type="PROSITE" id="PS51318">
    <property type="entry name" value="TAT"/>
    <property type="match status" value="1"/>
</dbReference>
<dbReference type="Gene3D" id="3.40.50.2300">
    <property type="match status" value="2"/>
</dbReference>
<organism evidence="6 7">
    <name type="scientific">Pararhodobacter oceanensis</name>
    <dbReference type="NCBI Taxonomy" id="2172121"/>
    <lineage>
        <taxon>Bacteria</taxon>
        <taxon>Pseudomonadati</taxon>
        <taxon>Pseudomonadota</taxon>
        <taxon>Alphaproteobacteria</taxon>
        <taxon>Rhodobacterales</taxon>
        <taxon>Paracoccaceae</taxon>
        <taxon>Pararhodobacter</taxon>
    </lineage>
</organism>
<evidence type="ECO:0000256" key="3">
    <source>
        <dbReference type="ARBA" id="ARBA00022729"/>
    </source>
</evidence>
<comment type="caution">
    <text evidence="6">The sequence shown here is derived from an EMBL/GenBank/DDBJ whole genome shotgun (WGS) entry which is preliminary data.</text>
</comment>
<sequence length="441" mass="46901">MKTQTDTRKLVAPTRRDILKYGTAMTTLAASGGLAAPALASTGGTIRIGFVSPQTGPLAAFGEADDFVLAGVRAALAEGLVIDGTSYDVEILARDSQSNPSRCAEVTADLILRDEVQLLLGSSTGDTTNPVADQAEIMEVPCITTDTPWEAHFFGRGGNPAVGFDWTYHFFWGLGDMLGVFTDMWDTQETNRSVGAFFTNDVEGVALSDAELGFPRFIREAGYELDLPGLATPMSDEHSAFVSSFASSNIEILTGAVTPPDFATFWSQAAQQGLRQRLKFCTIAKAMLFPAAVESLGDTGDGITTEVWWSPSHPFSSGLTGQSSAELAGAFTAATGRQWTQPIGFKHALLEVAVDVLKRSGNPMDAGAVRDAIAATDYQSVVGPVNWSQGGPTNPIRNVSTTPLVGGQWKLRNGEFKYELEIVNNQRAPGISTTGSLELLS</sequence>
<feature type="domain" description="Leucine-binding protein" evidence="5">
    <location>
        <begin position="45"/>
        <end position="389"/>
    </location>
</feature>
<dbReference type="InterPro" id="IPR028082">
    <property type="entry name" value="Peripla_BP_I"/>
</dbReference>
<dbReference type="OrthoDB" id="6753945at2"/>
<dbReference type="AlphaFoldDB" id="A0A2T8HPN6"/>
<dbReference type="InterPro" id="IPR028081">
    <property type="entry name" value="Leu-bd"/>
</dbReference>
<reference evidence="6 7" key="1">
    <citation type="submission" date="2018-04" db="EMBL/GenBank/DDBJ databases">
        <title>Pararhodobacter oceanense sp. nov., isolated from marine intertidal sediment.</title>
        <authorList>
            <person name="Wang X.-L."/>
            <person name="Du Z.-J."/>
        </authorList>
    </citation>
    <scope>NUCLEOTIDE SEQUENCE [LARGE SCALE GENOMIC DNA]</scope>
    <source>
        <strain evidence="6 7">AM505</strain>
    </source>
</reference>
<evidence type="ECO:0000256" key="2">
    <source>
        <dbReference type="ARBA" id="ARBA00022448"/>
    </source>
</evidence>
<dbReference type="RefSeq" id="WP_116559812.1">
    <property type="nucleotide sequence ID" value="NZ_QDKM01000013.1"/>
</dbReference>
<keyword evidence="2" id="KW-0813">Transport</keyword>
<dbReference type="SUPFAM" id="SSF53822">
    <property type="entry name" value="Periplasmic binding protein-like I"/>
    <property type="match status" value="1"/>
</dbReference>
<dbReference type="PANTHER" id="PTHR30483:SF6">
    <property type="entry name" value="PERIPLASMIC BINDING PROTEIN OF ABC TRANSPORTER FOR NATURAL AMINO ACIDS"/>
    <property type="match status" value="1"/>
</dbReference>
<gene>
    <name evidence="6" type="ORF">DDE20_17425</name>
</gene>
<evidence type="ECO:0000313" key="6">
    <source>
        <dbReference type="EMBL" id="PVH27409.1"/>
    </source>
</evidence>
<proteinExistence type="inferred from homology"/>
<keyword evidence="3" id="KW-0732">Signal</keyword>
<dbReference type="CDD" id="cd06337">
    <property type="entry name" value="PBP1_ABC_ligand_binding-like"/>
    <property type="match status" value="1"/>
</dbReference>
<dbReference type="InterPro" id="IPR000709">
    <property type="entry name" value="Leu_Ile_Val-bd"/>
</dbReference>
<dbReference type="InterPro" id="IPR006311">
    <property type="entry name" value="TAT_signal"/>
</dbReference>
<evidence type="ECO:0000256" key="4">
    <source>
        <dbReference type="ARBA" id="ARBA00022970"/>
    </source>
</evidence>
<accession>A0A2T8HPN6</accession>